<accession>A0ABU0Z2F2</accession>
<feature type="transmembrane region" description="Helical" evidence="1">
    <location>
        <begin position="462"/>
        <end position="481"/>
    </location>
</feature>
<evidence type="ECO:0000313" key="2">
    <source>
        <dbReference type="EMBL" id="MDQ7878767.1"/>
    </source>
</evidence>
<feature type="transmembrane region" description="Helical" evidence="1">
    <location>
        <begin position="197"/>
        <end position="213"/>
    </location>
</feature>
<keyword evidence="3" id="KW-1185">Reference proteome</keyword>
<feature type="transmembrane region" description="Helical" evidence="1">
    <location>
        <begin position="437"/>
        <end position="457"/>
    </location>
</feature>
<feature type="transmembrane region" description="Helical" evidence="1">
    <location>
        <begin position="142"/>
        <end position="165"/>
    </location>
</feature>
<dbReference type="Proteomes" id="UP001235133">
    <property type="component" value="Unassembled WGS sequence"/>
</dbReference>
<keyword evidence="1" id="KW-1133">Transmembrane helix</keyword>
<comment type="caution">
    <text evidence="2">The sequence shown here is derived from an EMBL/GenBank/DDBJ whole genome shotgun (WGS) entry which is preliminary data.</text>
</comment>
<dbReference type="RefSeq" id="WP_308868321.1">
    <property type="nucleotide sequence ID" value="NZ_JAVFWO010000003.1"/>
</dbReference>
<feature type="transmembrane region" description="Helical" evidence="1">
    <location>
        <begin position="172"/>
        <end position="191"/>
    </location>
</feature>
<name>A0ABU0Z2F2_9MICO</name>
<protein>
    <recommendedName>
        <fullName evidence="4">Glycosyltransferase RgtA/B/C/D-like domain-containing protein</fullName>
    </recommendedName>
</protein>
<evidence type="ECO:0008006" key="4">
    <source>
        <dbReference type="Google" id="ProtNLM"/>
    </source>
</evidence>
<feature type="transmembrane region" description="Helical" evidence="1">
    <location>
        <begin position="18"/>
        <end position="38"/>
    </location>
</feature>
<feature type="transmembrane region" description="Helical" evidence="1">
    <location>
        <begin position="268"/>
        <end position="288"/>
    </location>
</feature>
<feature type="transmembrane region" description="Helical" evidence="1">
    <location>
        <begin position="407"/>
        <end position="425"/>
    </location>
</feature>
<evidence type="ECO:0000313" key="3">
    <source>
        <dbReference type="Proteomes" id="UP001235133"/>
    </source>
</evidence>
<proteinExistence type="predicted"/>
<sequence>MKAHRAVGVWASRHQQALFVWASAVILVFLGVSMAVMATDGHAMSFLDEHVHYDTALKMHEGELSHRGALYEEEVVHEWACGVGHQAGGLVHGCGDPLLNVRDVTSGQYTSGYIHYPTYFIVAEMFRAGVDALFGQHFDLSVYRLFSAVLMWLGVALCGVFAFALGIRRWGLVAAVTLPAAATSILVMATMVTPNSTAILAGALVAGTGLLWIKRGRGFIWLALSSVFASCLVVISSLPVGGFILLIFAASIARAAKWEFEGPWQPRLWQGLVLSAIVVAPVIAWGRYIAATATATNAEVYGPYQLQGWRPVIVGAVQELFAFHSPWTDWNMGMPATGGTASMLLRAAAVGVPLWITVVVVGSLVLAIFGIITAARASALVNSTAAAGTRVVPFSKRAPRTFDAHRMLAAGTLLTIILYPAALRVSNALNFGVDFGIVARYSMAFAPLLVLLALLLVRRQAFAIVLAVIGVVGLVATAGVWI</sequence>
<gene>
    <name evidence="2" type="ORF">Q9R08_12325</name>
</gene>
<evidence type="ECO:0000256" key="1">
    <source>
        <dbReference type="SAM" id="Phobius"/>
    </source>
</evidence>
<feature type="transmembrane region" description="Helical" evidence="1">
    <location>
        <begin position="220"/>
        <end position="248"/>
    </location>
</feature>
<dbReference type="EMBL" id="JAVFWO010000003">
    <property type="protein sequence ID" value="MDQ7878767.1"/>
    <property type="molecule type" value="Genomic_DNA"/>
</dbReference>
<keyword evidence="1" id="KW-0472">Membrane</keyword>
<keyword evidence="1" id="KW-0812">Transmembrane</keyword>
<organism evidence="2 3">
    <name type="scientific">Microbacterium psychrotolerans</name>
    <dbReference type="NCBI Taxonomy" id="3068321"/>
    <lineage>
        <taxon>Bacteria</taxon>
        <taxon>Bacillati</taxon>
        <taxon>Actinomycetota</taxon>
        <taxon>Actinomycetes</taxon>
        <taxon>Micrococcales</taxon>
        <taxon>Microbacteriaceae</taxon>
        <taxon>Microbacterium</taxon>
    </lineage>
</organism>
<reference evidence="2 3" key="1">
    <citation type="submission" date="2023-08" db="EMBL/GenBank/DDBJ databases">
        <title>Microbacterium psychrotolerans sp. nov., a psychrotolerant bacterium isolated from soil in Heilongjiang Province, China.</title>
        <authorList>
            <person name="An P."/>
            <person name="Zhao D."/>
            <person name="Xiang H."/>
        </authorList>
    </citation>
    <scope>NUCLEOTIDE SEQUENCE [LARGE SCALE GENOMIC DNA]</scope>
    <source>
        <strain evidence="2 3">QXD-8</strain>
    </source>
</reference>
<feature type="transmembrane region" description="Helical" evidence="1">
    <location>
        <begin position="347"/>
        <end position="372"/>
    </location>
</feature>